<evidence type="ECO:0000313" key="2">
    <source>
        <dbReference type="Proteomes" id="UP001434737"/>
    </source>
</evidence>
<evidence type="ECO:0000313" key="1">
    <source>
        <dbReference type="EMBL" id="XAM18808.1"/>
    </source>
</evidence>
<dbReference type="EMBL" id="CP145316">
    <property type="protein sequence ID" value="XAM18808.1"/>
    <property type="molecule type" value="Genomic_DNA"/>
</dbReference>
<dbReference type="SUPFAM" id="SSF53756">
    <property type="entry name" value="UDP-Glycosyltransferase/glycogen phosphorylase"/>
    <property type="match status" value="1"/>
</dbReference>
<name>A0ABZ3F6K4_9HELI</name>
<protein>
    <submittedName>
        <fullName evidence="1">Capsular biosynthesis protein</fullName>
    </submittedName>
</protein>
<dbReference type="RefSeq" id="WP_343354048.1">
    <property type="nucleotide sequence ID" value="NZ_CP145316.1"/>
</dbReference>
<dbReference type="Proteomes" id="UP001434737">
    <property type="component" value="Chromosome"/>
</dbReference>
<organism evidence="1 2">
    <name type="scientific">Helicobacter mastomyrinus</name>
    <dbReference type="NCBI Taxonomy" id="287948"/>
    <lineage>
        <taxon>Bacteria</taxon>
        <taxon>Pseudomonadati</taxon>
        <taxon>Campylobacterota</taxon>
        <taxon>Epsilonproteobacteria</taxon>
        <taxon>Campylobacterales</taxon>
        <taxon>Helicobacteraceae</taxon>
        <taxon>Helicobacter</taxon>
    </lineage>
</organism>
<keyword evidence="2" id="KW-1185">Reference proteome</keyword>
<proteinExistence type="predicted"/>
<reference evidence="1 2" key="1">
    <citation type="submission" date="2024-02" db="EMBL/GenBank/DDBJ databases">
        <title>Genome and pathogenicity analysis of Helicobacter mastomyrinus isolated from mice.</title>
        <authorList>
            <person name="Zhu L."/>
        </authorList>
    </citation>
    <scope>NUCLEOTIDE SEQUENCE [LARGE SCALE GENOMIC DNA]</scope>
    <source>
        <strain evidence="1 2">Hm-17</strain>
    </source>
</reference>
<dbReference type="Gene3D" id="3.40.50.2000">
    <property type="entry name" value="Glycogen Phosphorylase B"/>
    <property type="match status" value="1"/>
</dbReference>
<accession>A0ABZ3F6K4</accession>
<gene>
    <name evidence="1" type="ORF">V3I05_03750</name>
</gene>
<sequence>MKKHITLLCDHNITHKPRSSRILMLLDTIKADSKQNLSNLTLHVISKDCTSEEFAKLGSSATFFTFPKDKSSKERSIAENAAIHAYCQNGAFEKLIFTPNRAHILPHLYTLPPQDMLIIEDITLLPFATRYKQTYKSCHLLIDLREFYPLEYENDEQWREGLGQFFTHLCRHYLPFVDTALSVSEGLCERYKKDFRIPCTLFYSLPPFFDYTPKPTDKHHIKILYHGFISPDRSSMELLDLAKLLLNSPYTLYVMALSNQKGFLESFRIQATTLPSIKMIEPVSLEMIIPTSSSYDIGLIPFKPTTFNLAHCMPNKLFEYLQARLALLCTPLDDISNFIKAHQCGTLAQGFESADIATTLLRLSPQDIDTQKAHAHTQAQKWHIGYNRNILENLLHKVLTIDIK</sequence>